<feature type="transmembrane region" description="Helical" evidence="2">
    <location>
        <begin position="378"/>
        <end position="403"/>
    </location>
</feature>
<evidence type="ECO:0000256" key="2">
    <source>
        <dbReference type="SAM" id="Phobius"/>
    </source>
</evidence>
<accession>A0A0U5ERL9</accession>
<dbReference type="PANTHER" id="PTHR43298">
    <property type="entry name" value="MULTIDRUG RESISTANCE PROTEIN NORM-RELATED"/>
    <property type="match status" value="1"/>
</dbReference>
<feature type="transmembrane region" description="Helical" evidence="2">
    <location>
        <begin position="153"/>
        <end position="176"/>
    </location>
</feature>
<feature type="transmembrane region" description="Helical" evidence="2">
    <location>
        <begin position="231"/>
        <end position="252"/>
    </location>
</feature>
<dbReference type="InterPro" id="IPR050222">
    <property type="entry name" value="MATE_MdtK"/>
</dbReference>
<dbReference type="InParanoid" id="A0A0U5ERL9"/>
<dbReference type="Pfam" id="PF01554">
    <property type="entry name" value="MatE"/>
    <property type="match status" value="2"/>
</dbReference>
<sequence>MIKGSLRQVLLLTLPLLLGSLSDMLMLFIDRLILAYYALDAHNAAVESMNLGWAFLRGWVSLACVVQIFVAQNHGAGNNHLLGRPVWQMIWMGLFSCLAFWPAAIWGPGYFFGSDPAYEMQRTYLFWMLIFGPGHVLFSALSGFFIGQGKIALISVIILVGNIINTSLCYLLVFGWEGVVPSIGIQGSAISTNAAVFGQLVILLFAFFKRSNRENYGTTQWKWSSTLFKQCLKIGLPSAVFGVLEVAGWAIFYQMMASLGEKHLTVAGIVQNVLILFNFFGEGLSRAVAILSGNAIGSKNVQAVFKYVHTGFILMTFFALLLALILWGMNHLIIDLFLSSVSDTQRLLFQSSLIFGLANAIIYKYLEGIRLIMAGALSAAADTFFLLVAGACSIWLFMVLPIYKFVWQPGASIETALVLCSGYTLMAAVLYAYRFYRKGWQKNHSLVLSAT</sequence>
<protein>
    <submittedName>
        <fullName evidence="3">Conserved hypothetical membrane protein</fullName>
    </submittedName>
</protein>
<keyword evidence="1" id="KW-0813">Transport</keyword>
<dbReference type="PATRIC" id="fig|389348.3.peg.1315"/>
<dbReference type="GO" id="GO:0042910">
    <property type="term" value="F:xenobiotic transmembrane transporter activity"/>
    <property type="evidence" value="ECO:0007669"/>
    <property type="project" value="InterPro"/>
</dbReference>
<dbReference type="RefSeq" id="WP_032125599.1">
    <property type="nucleotide sequence ID" value="NZ_LN879502.1"/>
</dbReference>
<dbReference type="FunCoup" id="A0A0U5ERL9">
    <property type="interactions" value="158"/>
</dbReference>
<dbReference type="GO" id="GO:0015297">
    <property type="term" value="F:antiporter activity"/>
    <property type="evidence" value="ECO:0007669"/>
    <property type="project" value="InterPro"/>
</dbReference>
<name>A0A0U5ERL9_9BACT</name>
<evidence type="ECO:0000256" key="1">
    <source>
        <dbReference type="ARBA" id="ARBA00022448"/>
    </source>
</evidence>
<dbReference type="GO" id="GO:0005886">
    <property type="term" value="C:plasma membrane"/>
    <property type="evidence" value="ECO:0007669"/>
    <property type="project" value="TreeGrafter"/>
</dbReference>
<dbReference type="AlphaFoldDB" id="A0A0U5ERL9"/>
<reference evidence="4" key="1">
    <citation type="submission" date="2015-09" db="EMBL/GenBank/DDBJ databases">
        <authorList>
            <person name="Bertelli C."/>
        </authorList>
    </citation>
    <scope>NUCLEOTIDE SEQUENCE [LARGE SCALE GENOMIC DNA]</scope>
    <source>
        <strain evidence="4">KNic</strain>
    </source>
</reference>
<keyword evidence="4" id="KW-1185">Reference proteome</keyword>
<feature type="transmembrane region" description="Helical" evidence="2">
    <location>
        <begin position="90"/>
        <end position="112"/>
    </location>
</feature>
<evidence type="ECO:0000313" key="4">
    <source>
        <dbReference type="Proteomes" id="UP000069902"/>
    </source>
</evidence>
<keyword evidence="2" id="KW-1133">Transmembrane helix</keyword>
<dbReference type="Proteomes" id="UP000069902">
    <property type="component" value="Chromosome cPNK"/>
</dbReference>
<dbReference type="InterPro" id="IPR002528">
    <property type="entry name" value="MATE_fam"/>
</dbReference>
<dbReference type="KEGG" id="pnl:PNK_1186"/>
<organism evidence="3 4">
    <name type="scientific">Candidatus Protochlamydia naegleriophila</name>
    <dbReference type="NCBI Taxonomy" id="389348"/>
    <lineage>
        <taxon>Bacteria</taxon>
        <taxon>Pseudomonadati</taxon>
        <taxon>Chlamydiota</taxon>
        <taxon>Chlamydiia</taxon>
        <taxon>Parachlamydiales</taxon>
        <taxon>Parachlamydiaceae</taxon>
        <taxon>Candidatus Protochlamydia</taxon>
    </lineage>
</organism>
<feature type="transmembrane region" description="Helical" evidence="2">
    <location>
        <begin position="188"/>
        <end position="208"/>
    </location>
</feature>
<gene>
    <name evidence="3" type="ORF">PNK_1186</name>
</gene>
<feature type="transmembrane region" description="Helical" evidence="2">
    <location>
        <begin position="415"/>
        <end position="433"/>
    </location>
</feature>
<proteinExistence type="predicted"/>
<dbReference type="STRING" id="389348.PNK_1186"/>
<keyword evidence="2" id="KW-0472">Membrane</keyword>
<dbReference type="PANTHER" id="PTHR43298:SF2">
    <property type="entry name" value="FMN_FAD EXPORTER YEEO-RELATED"/>
    <property type="match status" value="1"/>
</dbReference>
<feature type="transmembrane region" description="Helical" evidence="2">
    <location>
        <begin position="347"/>
        <end position="366"/>
    </location>
</feature>
<dbReference type="EMBL" id="LN879502">
    <property type="protein sequence ID" value="CUI16803.1"/>
    <property type="molecule type" value="Genomic_DNA"/>
</dbReference>
<feature type="transmembrane region" description="Helical" evidence="2">
    <location>
        <begin position="51"/>
        <end position="70"/>
    </location>
</feature>
<feature type="transmembrane region" description="Helical" evidence="2">
    <location>
        <begin position="124"/>
        <end position="146"/>
    </location>
</feature>
<feature type="transmembrane region" description="Helical" evidence="2">
    <location>
        <begin position="12"/>
        <end position="39"/>
    </location>
</feature>
<keyword evidence="2" id="KW-0812">Transmembrane</keyword>
<feature type="transmembrane region" description="Helical" evidence="2">
    <location>
        <begin position="304"/>
        <end position="327"/>
    </location>
</feature>
<feature type="transmembrane region" description="Helical" evidence="2">
    <location>
        <begin position="264"/>
        <end position="284"/>
    </location>
</feature>
<evidence type="ECO:0000313" key="3">
    <source>
        <dbReference type="EMBL" id="CUI16803.1"/>
    </source>
</evidence>